<dbReference type="RefSeq" id="WP_091453180.1">
    <property type="nucleotide sequence ID" value="NZ_FOGD01000001.1"/>
</dbReference>
<dbReference type="Gene3D" id="1.25.40.10">
    <property type="entry name" value="Tetratricopeptide repeat domain"/>
    <property type="match status" value="1"/>
</dbReference>
<organism evidence="9 10">
    <name type="scientific">Giesbergeria anulus</name>
    <dbReference type="NCBI Taxonomy" id="180197"/>
    <lineage>
        <taxon>Bacteria</taxon>
        <taxon>Pseudomonadati</taxon>
        <taxon>Pseudomonadota</taxon>
        <taxon>Betaproteobacteria</taxon>
        <taxon>Burkholderiales</taxon>
        <taxon>Comamonadaceae</taxon>
        <taxon>Giesbergeria</taxon>
    </lineage>
</organism>
<dbReference type="Pfam" id="PF13525">
    <property type="entry name" value="YfiO"/>
    <property type="match status" value="1"/>
</dbReference>
<dbReference type="CDD" id="cd15830">
    <property type="entry name" value="BamD"/>
    <property type="match status" value="1"/>
</dbReference>
<dbReference type="GO" id="GO:0051205">
    <property type="term" value="P:protein insertion into membrane"/>
    <property type="evidence" value="ECO:0007669"/>
    <property type="project" value="UniProtKB-UniRule"/>
</dbReference>
<dbReference type="PANTHER" id="PTHR37423">
    <property type="entry name" value="SOLUBLE LYTIC MUREIN TRANSGLYCOSYLASE-RELATED"/>
    <property type="match status" value="1"/>
</dbReference>
<feature type="chain" id="PRO_5011803489" description="Outer membrane protein assembly factor BamD" evidence="7">
    <location>
        <begin position="21"/>
        <end position="266"/>
    </location>
</feature>
<reference evidence="9 10" key="1">
    <citation type="submission" date="2016-10" db="EMBL/GenBank/DDBJ databases">
        <authorList>
            <person name="de Groot N.N."/>
        </authorList>
    </citation>
    <scope>NUCLEOTIDE SEQUENCE [LARGE SCALE GENOMIC DNA]</scope>
    <source>
        <strain evidence="9 10">ATCC 35958</strain>
    </source>
</reference>
<evidence type="ECO:0000256" key="6">
    <source>
        <dbReference type="HAMAP-Rule" id="MF_00922"/>
    </source>
</evidence>
<evidence type="ECO:0000256" key="7">
    <source>
        <dbReference type="SAM" id="SignalP"/>
    </source>
</evidence>
<evidence type="ECO:0000259" key="8">
    <source>
        <dbReference type="Pfam" id="PF13525"/>
    </source>
</evidence>
<gene>
    <name evidence="6" type="primary">bamD</name>
    <name evidence="9" type="ORF">SAMN02982919_00636</name>
</gene>
<accession>A0A1H9FU56</accession>
<keyword evidence="1 6" id="KW-0732">Signal</keyword>
<dbReference type="GO" id="GO:1990063">
    <property type="term" value="C:Bam protein complex"/>
    <property type="evidence" value="ECO:0007669"/>
    <property type="project" value="TreeGrafter"/>
</dbReference>
<dbReference type="PROSITE" id="PS51257">
    <property type="entry name" value="PROKAR_LIPOPROTEIN"/>
    <property type="match status" value="1"/>
</dbReference>
<dbReference type="HAMAP" id="MF_00922">
    <property type="entry name" value="OM_assembly_BamD"/>
    <property type="match status" value="1"/>
</dbReference>
<evidence type="ECO:0000256" key="4">
    <source>
        <dbReference type="ARBA" id="ARBA00023237"/>
    </source>
</evidence>
<evidence type="ECO:0000256" key="1">
    <source>
        <dbReference type="ARBA" id="ARBA00022729"/>
    </source>
</evidence>
<comment type="similarity">
    <text evidence="6">Belongs to the BamD family.</text>
</comment>
<dbReference type="InterPro" id="IPR017689">
    <property type="entry name" value="BamD"/>
</dbReference>
<dbReference type="InterPro" id="IPR039565">
    <property type="entry name" value="BamD-like"/>
</dbReference>
<dbReference type="Proteomes" id="UP000199766">
    <property type="component" value="Unassembled WGS sequence"/>
</dbReference>
<evidence type="ECO:0000256" key="5">
    <source>
        <dbReference type="ARBA" id="ARBA00023288"/>
    </source>
</evidence>
<evidence type="ECO:0000256" key="2">
    <source>
        <dbReference type="ARBA" id="ARBA00023136"/>
    </source>
</evidence>
<evidence type="ECO:0000313" key="10">
    <source>
        <dbReference type="Proteomes" id="UP000199766"/>
    </source>
</evidence>
<keyword evidence="5 6" id="KW-0449">Lipoprotein</keyword>
<keyword evidence="2 6" id="KW-0472">Membrane</keyword>
<comment type="subunit">
    <text evidence="6">Part of the Bam complex.</text>
</comment>
<keyword evidence="3 6" id="KW-0564">Palmitate</keyword>
<evidence type="ECO:0000256" key="3">
    <source>
        <dbReference type="ARBA" id="ARBA00023139"/>
    </source>
</evidence>
<dbReference type="AlphaFoldDB" id="A0A1H9FU56"/>
<dbReference type="NCBIfam" id="TIGR03302">
    <property type="entry name" value="OM_YfiO"/>
    <property type="match status" value="1"/>
</dbReference>
<dbReference type="EMBL" id="FOGD01000001">
    <property type="protein sequence ID" value="SEQ41396.1"/>
    <property type="molecule type" value="Genomic_DNA"/>
</dbReference>
<dbReference type="SUPFAM" id="SSF48452">
    <property type="entry name" value="TPR-like"/>
    <property type="match status" value="1"/>
</dbReference>
<dbReference type="OrthoDB" id="9779191at2"/>
<comment type="subcellular location">
    <subcellularLocation>
        <location evidence="6">Cell outer membrane</location>
        <topology evidence="6">Lipid-anchor</topology>
    </subcellularLocation>
</comment>
<proteinExistence type="inferred from homology"/>
<name>A0A1H9FU56_9BURK</name>
<feature type="signal peptide" evidence="7">
    <location>
        <begin position="1"/>
        <end position="20"/>
    </location>
</feature>
<keyword evidence="10" id="KW-1185">Reference proteome</keyword>
<protein>
    <recommendedName>
        <fullName evidence="6">Outer membrane protein assembly factor BamD</fullName>
    </recommendedName>
</protein>
<dbReference type="InterPro" id="IPR011990">
    <property type="entry name" value="TPR-like_helical_dom_sf"/>
</dbReference>
<comment type="function">
    <text evidence="6">Part of the outer membrane protein assembly complex, which is involved in assembly and insertion of beta-barrel proteins into the outer membrane.</text>
</comment>
<dbReference type="STRING" id="180197.SAMN02982919_00636"/>
<dbReference type="PANTHER" id="PTHR37423:SF1">
    <property type="entry name" value="OUTER MEMBRANE PROTEIN ASSEMBLY FACTOR BAMD"/>
    <property type="match status" value="1"/>
</dbReference>
<sequence length="266" mass="29633">MPRVSLAIVPALLAASALLAGCSTVTEDKTIGWSTERLYAEARDEISSGAYDKAVPLLEKLEGRAAGTPLAQQAQLDKAHAQYKGGDKAQALATLDRFLKLHPASPAVDYALYLKGLVNFNDDLGLFSWVANQDLSERDQKAAKDSFEAFRELSTRFPESKYAQDARQRMTYIVNALAQYEVHVARYYLQRGAYVAAINRAQVALSDYQSVPAQEEALFILVQSYDALGMTQLRDDARRVLDATYPQSNYLTQGIQQRASSWWKPW</sequence>
<feature type="domain" description="Outer membrane lipoprotein BamD-like" evidence="8">
    <location>
        <begin position="36"/>
        <end position="237"/>
    </location>
</feature>
<keyword evidence="4 6" id="KW-0998">Cell outer membrane</keyword>
<dbReference type="GO" id="GO:0043165">
    <property type="term" value="P:Gram-negative-bacterium-type cell outer membrane assembly"/>
    <property type="evidence" value="ECO:0007669"/>
    <property type="project" value="UniProtKB-UniRule"/>
</dbReference>
<evidence type="ECO:0000313" key="9">
    <source>
        <dbReference type="EMBL" id="SEQ41396.1"/>
    </source>
</evidence>